<dbReference type="RefSeq" id="WP_184258464.1">
    <property type="nucleotide sequence ID" value="NZ_JACHIH010000017.1"/>
</dbReference>
<dbReference type="InterPro" id="IPR025110">
    <property type="entry name" value="AMP-bd_C"/>
</dbReference>
<protein>
    <recommendedName>
        <fullName evidence="5">3-methylmercaptopropionyl-CoA ligase</fullName>
        <ecNumber evidence="4">6.2.1.44</ecNumber>
    </recommendedName>
</protein>
<dbReference type="GO" id="GO:0016877">
    <property type="term" value="F:ligase activity, forming carbon-sulfur bonds"/>
    <property type="evidence" value="ECO:0007669"/>
    <property type="project" value="UniProtKB-ARBA"/>
</dbReference>
<dbReference type="Pfam" id="PF13193">
    <property type="entry name" value="AMP-binding_C"/>
    <property type="match status" value="1"/>
</dbReference>
<comment type="catalytic activity">
    <reaction evidence="3">
        <text>3-(methylsulfanyl)propanoate + ATP + CoA = 3-(methylsulfanyl)propanoyl-CoA + AMP + diphosphate</text>
        <dbReference type="Rhea" id="RHEA:43052"/>
        <dbReference type="ChEBI" id="CHEBI:30616"/>
        <dbReference type="ChEBI" id="CHEBI:33019"/>
        <dbReference type="ChEBI" id="CHEBI:49016"/>
        <dbReference type="ChEBI" id="CHEBI:57287"/>
        <dbReference type="ChEBI" id="CHEBI:82815"/>
        <dbReference type="ChEBI" id="CHEBI:456215"/>
        <dbReference type="EC" id="6.2.1.44"/>
    </reaction>
    <physiologicalReaction direction="left-to-right" evidence="3">
        <dbReference type="Rhea" id="RHEA:43053"/>
    </physiologicalReaction>
</comment>
<dbReference type="SUPFAM" id="SSF56801">
    <property type="entry name" value="Acetyl-CoA synthetase-like"/>
    <property type="match status" value="1"/>
</dbReference>
<evidence type="ECO:0000256" key="5">
    <source>
        <dbReference type="ARBA" id="ARBA00067668"/>
    </source>
</evidence>
<dbReference type="AlphaFoldDB" id="A0A7W7Z5U5"/>
<evidence type="ECO:0000259" key="6">
    <source>
        <dbReference type="Pfam" id="PF00501"/>
    </source>
</evidence>
<organism evidence="8 9">
    <name type="scientific">Rhodopseudomonas rhenobacensis</name>
    <dbReference type="NCBI Taxonomy" id="87461"/>
    <lineage>
        <taxon>Bacteria</taxon>
        <taxon>Pseudomonadati</taxon>
        <taxon>Pseudomonadota</taxon>
        <taxon>Alphaproteobacteria</taxon>
        <taxon>Hyphomicrobiales</taxon>
        <taxon>Nitrobacteraceae</taxon>
        <taxon>Rhodopseudomonas</taxon>
    </lineage>
</organism>
<dbReference type="PROSITE" id="PS00455">
    <property type="entry name" value="AMP_BINDING"/>
    <property type="match status" value="1"/>
</dbReference>
<evidence type="ECO:0000313" key="9">
    <source>
        <dbReference type="Proteomes" id="UP000542353"/>
    </source>
</evidence>
<dbReference type="InterPro" id="IPR050237">
    <property type="entry name" value="ATP-dep_AMP-bd_enzyme"/>
</dbReference>
<dbReference type="Gene3D" id="3.30.300.30">
    <property type="match status" value="1"/>
</dbReference>
<dbReference type="PANTHER" id="PTHR43767">
    <property type="entry name" value="LONG-CHAIN-FATTY-ACID--COA LIGASE"/>
    <property type="match status" value="1"/>
</dbReference>
<keyword evidence="2 8" id="KW-0436">Ligase</keyword>
<dbReference type="FunFam" id="3.30.300.30:FF:000008">
    <property type="entry name" value="2,3-dihydroxybenzoate-AMP ligase"/>
    <property type="match status" value="1"/>
</dbReference>
<dbReference type="InterPro" id="IPR042099">
    <property type="entry name" value="ANL_N_sf"/>
</dbReference>
<comment type="caution">
    <text evidence="8">The sequence shown here is derived from an EMBL/GenBank/DDBJ whole genome shotgun (WGS) entry which is preliminary data.</text>
</comment>
<dbReference type="InterPro" id="IPR020845">
    <property type="entry name" value="AMP-binding_CS"/>
</dbReference>
<sequence length="521" mass="56606">MRLVDFFDRGVSIDKARICTLDHETGRSRTFAEVQQASHQIANGLLAAGVIPDKTKVAVWSPNCGRALEAVLGVARAGAIWVAVNARNSIQDIAHHLDNTDVEILLYHGDLAAQLETLTSGCPKLRLCVRIDVGSTDAVSVDAWTSAAFQAAPEIREDANAAVVIFGSGGTTGRPKGVVFSNRTWECMTISVNVAMPPKSDHPVHLVISPMTHAAGGLGMALLAVGATQIFMKGFRAADVLAAIETYKVTHLFLPPTAIYGLLSDTAVRQHDYSSLEYFFYAAAPMSVDKVRDALSVFGPVMVQGYGQMEAGPLIGAFFSASEHWDALHHNPQRLASCGRPNILTKLRIVDESGQPVPSGERGEIVIGGDFRMREYYNNEAATRETVRDGWVYTGDIGQIDEDGFLYIVDRKREMIITGGFNVYPGEVEQVISAHKAVQDCAVIGVPDEKWGEAVKAVVQLKPGTQADSAEIIAFCKERAGSVMAPKSVEFWAELPRSAVGKVLRRVVREQFWKGRERSIV</sequence>
<proteinExistence type="inferred from homology"/>
<dbReference type="Gene3D" id="3.40.50.12780">
    <property type="entry name" value="N-terminal domain of ligase-like"/>
    <property type="match status" value="1"/>
</dbReference>
<keyword evidence="9" id="KW-1185">Reference proteome</keyword>
<accession>A0A7W7Z5U5</accession>
<feature type="domain" description="AMP-dependent synthetase/ligase" evidence="6">
    <location>
        <begin position="20"/>
        <end position="377"/>
    </location>
</feature>
<gene>
    <name evidence="8" type="ORF">HNR60_002833</name>
</gene>
<dbReference type="Proteomes" id="UP000542353">
    <property type="component" value="Unassembled WGS sequence"/>
</dbReference>
<dbReference type="Pfam" id="PF00501">
    <property type="entry name" value="AMP-binding"/>
    <property type="match status" value="1"/>
</dbReference>
<dbReference type="InterPro" id="IPR045851">
    <property type="entry name" value="AMP-bd_C_sf"/>
</dbReference>
<dbReference type="InterPro" id="IPR000873">
    <property type="entry name" value="AMP-dep_synth/lig_dom"/>
</dbReference>
<name>A0A7W7Z5U5_9BRAD</name>
<dbReference type="EC" id="6.2.1.44" evidence="4"/>
<comment type="similarity">
    <text evidence="1">Belongs to the ATP-dependent AMP-binding enzyme family.</text>
</comment>
<evidence type="ECO:0000256" key="3">
    <source>
        <dbReference type="ARBA" id="ARBA00051915"/>
    </source>
</evidence>
<dbReference type="PANTHER" id="PTHR43767:SF7">
    <property type="entry name" value="MEDIUM_LONG-CHAIN-FATTY-ACID--COA LIGASE FADD8"/>
    <property type="match status" value="1"/>
</dbReference>
<reference evidence="8 9" key="1">
    <citation type="submission" date="2020-08" db="EMBL/GenBank/DDBJ databases">
        <title>Genomic Encyclopedia of Type Strains, Phase IV (KMG-IV): sequencing the most valuable type-strain genomes for metagenomic binning, comparative biology and taxonomic classification.</title>
        <authorList>
            <person name="Goeker M."/>
        </authorList>
    </citation>
    <scope>NUCLEOTIDE SEQUENCE [LARGE SCALE GENOMIC DNA]</scope>
    <source>
        <strain evidence="8 9">DSM 12706</strain>
    </source>
</reference>
<dbReference type="EMBL" id="JACHIH010000017">
    <property type="protein sequence ID" value="MBB5048072.1"/>
    <property type="molecule type" value="Genomic_DNA"/>
</dbReference>
<feature type="domain" description="AMP-binding enzyme C-terminal" evidence="7">
    <location>
        <begin position="427"/>
        <end position="502"/>
    </location>
</feature>
<evidence type="ECO:0000313" key="8">
    <source>
        <dbReference type="EMBL" id="MBB5048072.1"/>
    </source>
</evidence>
<evidence type="ECO:0000256" key="4">
    <source>
        <dbReference type="ARBA" id="ARBA00066616"/>
    </source>
</evidence>
<evidence type="ECO:0000256" key="2">
    <source>
        <dbReference type="ARBA" id="ARBA00022598"/>
    </source>
</evidence>
<evidence type="ECO:0000259" key="7">
    <source>
        <dbReference type="Pfam" id="PF13193"/>
    </source>
</evidence>
<evidence type="ECO:0000256" key="1">
    <source>
        <dbReference type="ARBA" id="ARBA00006432"/>
    </source>
</evidence>